<dbReference type="RefSeq" id="WP_183626088.1">
    <property type="nucleotide sequence ID" value="NZ_JACIDX010000009.1"/>
</dbReference>
<dbReference type="EC" id="4.1.1.44" evidence="2"/>
<dbReference type="GO" id="GO:0047575">
    <property type="term" value="F:4-carboxymuconolactone decarboxylase activity"/>
    <property type="evidence" value="ECO:0007669"/>
    <property type="project" value="UniProtKB-EC"/>
</dbReference>
<evidence type="ECO:0000313" key="2">
    <source>
        <dbReference type="EMBL" id="MBB3955622.1"/>
    </source>
</evidence>
<dbReference type="Pfam" id="PF00561">
    <property type="entry name" value="Abhydrolase_1"/>
    <property type="match status" value="1"/>
</dbReference>
<dbReference type="InterPro" id="IPR029058">
    <property type="entry name" value="AB_hydrolase_fold"/>
</dbReference>
<dbReference type="Gene3D" id="3.40.50.1820">
    <property type="entry name" value="alpha/beta hydrolase"/>
    <property type="match status" value="1"/>
</dbReference>
<dbReference type="PANTHER" id="PTHR43433">
    <property type="entry name" value="HYDROLASE, ALPHA/BETA FOLD FAMILY PROTEIN"/>
    <property type="match status" value="1"/>
</dbReference>
<proteinExistence type="predicted"/>
<reference evidence="2 3" key="1">
    <citation type="submission" date="2020-08" db="EMBL/GenBank/DDBJ databases">
        <title>Genomic Encyclopedia of Type Strains, Phase IV (KMG-IV): sequencing the most valuable type-strain genomes for metagenomic binning, comparative biology and taxonomic classification.</title>
        <authorList>
            <person name="Goeker M."/>
        </authorList>
    </citation>
    <scope>NUCLEOTIDE SEQUENCE [LARGE SCALE GENOMIC DNA]</scope>
    <source>
        <strain evidence="2 3">DSM 27057</strain>
    </source>
</reference>
<dbReference type="EC" id="3.1.1.24" evidence="2"/>
<feature type="domain" description="AB hydrolase-1" evidence="1">
    <location>
        <begin position="22"/>
        <end position="131"/>
    </location>
</feature>
<keyword evidence="3" id="KW-1185">Reference proteome</keyword>
<dbReference type="Proteomes" id="UP000548867">
    <property type="component" value="Unassembled WGS sequence"/>
</dbReference>
<dbReference type="EMBL" id="JACIDX010000009">
    <property type="protein sequence ID" value="MBB3955622.1"/>
    <property type="molecule type" value="Genomic_DNA"/>
</dbReference>
<dbReference type="InterPro" id="IPR000073">
    <property type="entry name" value="AB_hydrolase_1"/>
</dbReference>
<gene>
    <name evidence="2" type="ORF">GGR38_002578</name>
</gene>
<protein>
    <submittedName>
        <fullName evidence="2">3-oxoadipate enol-lactonase/4-carboxymuconolactone decarboxylase</fullName>
        <ecNumber evidence="2">3.1.1.24</ecNumber>
        <ecNumber evidence="2">4.1.1.44</ecNumber>
    </submittedName>
</protein>
<keyword evidence="2" id="KW-0456">Lyase</keyword>
<dbReference type="PANTHER" id="PTHR43433:SF5">
    <property type="entry name" value="AB HYDROLASE-1 DOMAIN-CONTAINING PROTEIN"/>
    <property type="match status" value="1"/>
</dbReference>
<dbReference type="GO" id="GO:0047570">
    <property type="term" value="F:3-oxoadipate enol-lactonase activity"/>
    <property type="evidence" value="ECO:0007669"/>
    <property type="project" value="UniProtKB-EC"/>
</dbReference>
<dbReference type="SUPFAM" id="SSF53474">
    <property type="entry name" value="alpha/beta-Hydrolases"/>
    <property type="match status" value="1"/>
</dbReference>
<keyword evidence="2" id="KW-0378">Hydrolase</keyword>
<organism evidence="2 3">
    <name type="scientific">Novosphingobium sediminicola</name>
    <dbReference type="NCBI Taxonomy" id="563162"/>
    <lineage>
        <taxon>Bacteria</taxon>
        <taxon>Pseudomonadati</taxon>
        <taxon>Pseudomonadota</taxon>
        <taxon>Alphaproteobacteria</taxon>
        <taxon>Sphingomonadales</taxon>
        <taxon>Sphingomonadaceae</taxon>
        <taxon>Novosphingobium</taxon>
    </lineage>
</organism>
<dbReference type="InterPro" id="IPR050471">
    <property type="entry name" value="AB_hydrolase"/>
</dbReference>
<dbReference type="AlphaFoldDB" id="A0A7W6CGW3"/>
<dbReference type="PRINTS" id="PR00111">
    <property type="entry name" value="ABHYDROLASE"/>
</dbReference>
<evidence type="ECO:0000259" key="1">
    <source>
        <dbReference type="Pfam" id="PF00561"/>
    </source>
</evidence>
<evidence type="ECO:0000313" key="3">
    <source>
        <dbReference type="Proteomes" id="UP000548867"/>
    </source>
</evidence>
<accession>A0A7W6CGW3</accession>
<name>A0A7W6CGW3_9SPHN</name>
<sequence>MPFTDAPGARVYWKRDGRDDAPALVLLNSIGTDMDLWDGVMPLLREYFALLRIDTRGHGASCTEPGDMSLAMLAGDVLAVADAAGIGRFALAGVSLGGMIGMELALRAPERLSDLALICTSATMDAASWSDRIAKVRAEGMAAIAELAMGRFLSDAAPPAIWQSVRRQLLAMEAEGYAGCGAAIRDMDLSGRIAGIACPTLVITGTRDTSTPLAGHGEHLLAHIPGAEHRALDAAHLAPLEAPEALAGALLSFLQVQTHG</sequence>
<comment type="caution">
    <text evidence="2">The sequence shown here is derived from an EMBL/GenBank/DDBJ whole genome shotgun (WGS) entry which is preliminary data.</text>
</comment>